<dbReference type="SUPFAM" id="SSF51366">
    <property type="entry name" value="Ribulose-phoshate binding barrel"/>
    <property type="match status" value="1"/>
</dbReference>
<dbReference type="EMBL" id="SZYE01000034">
    <property type="protein sequence ID" value="TKR24319.1"/>
    <property type="molecule type" value="Genomic_DNA"/>
</dbReference>
<evidence type="ECO:0000313" key="12">
    <source>
        <dbReference type="Proteomes" id="UP000308121"/>
    </source>
</evidence>
<dbReference type="AlphaFoldDB" id="A0A7Z8K008"/>
<evidence type="ECO:0000256" key="4">
    <source>
        <dbReference type="ARBA" id="ARBA00022605"/>
    </source>
</evidence>
<evidence type="ECO:0000256" key="2">
    <source>
        <dbReference type="ARBA" id="ARBA00004696"/>
    </source>
</evidence>
<gene>
    <name evidence="9 11" type="primary">trpC</name>
    <name evidence="11" type="ORF">FA014_06625</name>
</gene>
<evidence type="ECO:0000256" key="3">
    <source>
        <dbReference type="ARBA" id="ARBA00008737"/>
    </source>
</evidence>
<keyword evidence="6 9" id="KW-0822">Tryptophan biosynthesis</keyword>
<comment type="similarity">
    <text evidence="3 9">Belongs to the TrpC family.</text>
</comment>
<evidence type="ECO:0000256" key="9">
    <source>
        <dbReference type="HAMAP-Rule" id="MF_00134"/>
    </source>
</evidence>
<evidence type="ECO:0000259" key="10">
    <source>
        <dbReference type="Pfam" id="PF00218"/>
    </source>
</evidence>
<evidence type="ECO:0000256" key="8">
    <source>
        <dbReference type="ARBA" id="ARBA00023239"/>
    </source>
</evidence>
<dbReference type="Proteomes" id="UP000308121">
    <property type="component" value="Unassembled WGS sequence"/>
</dbReference>
<dbReference type="GO" id="GO:0004640">
    <property type="term" value="F:phosphoribosylanthranilate isomerase activity"/>
    <property type="evidence" value="ECO:0007669"/>
    <property type="project" value="TreeGrafter"/>
</dbReference>
<keyword evidence="7 9" id="KW-0057">Aromatic amino acid biosynthesis</keyword>
<protein>
    <recommendedName>
        <fullName evidence="9">Indole-3-glycerol phosphate synthase</fullName>
        <shortName evidence="9">IGPS</shortName>
        <ecNumber evidence="9">4.1.1.48</ecNumber>
    </recommendedName>
</protein>
<comment type="caution">
    <text evidence="11">The sequence shown here is derived from an EMBL/GenBank/DDBJ whole genome shotgun (WGS) entry which is preliminary data.</text>
</comment>
<accession>A0A7Z8K008</accession>
<evidence type="ECO:0000256" key="6">
    <source>
        <dbReference type="ARBA" id="ARBA00022822"/>
    </source>
</evidence>
<dbReference type="RefSeq" id="WP_154728908.1">
    <property type="nucleotide sequence ID" value="NZ_SZYE01000034.1"/>
</dbReference>
<dbReference type="HAMAP" id="MF_00134_A">
    <property type="entry name" value="IGPS_A"/>
    <property type="match status" value="1"/>
</dbReference>
<dbReference type="InterPro" id="IPR013798">
    <property type="entry name" value="Indole-3-glycerol_P_synth_dom"/>
</dbReference>
<dbReference type="PROSITE" id="PS00614">
    <property type="entry name" value="IGPS"/>
    <property type="match status" value="1"/>
</dbReference>
<comment type="catalytic activity">
    <reaction evidence="1 9">
        <text>1-(2-carboxyphenylamino)-1-deoxy-D-ribulose 5-phosphate + H(+) = (1S,2R)-1-C-(indol-3-yl)glycerol 3-phosphate + CO2 + H2O</text>
        <dbReference type="Rhea" id="RHEA:23476"/>
        <dbReference type="ChEBI" id="CHEBI:15377"/>
        <dbReference type="ChEBI" id="CHEBI:15378"/>
        <dbReference type="ChEBI" id="CHEBI:16526"/>
        <dbReference type="ChEBI" id="CHEBI:58613"/>
        <dbReference type="ChEBI" id="CHEBI:58866"/>
        <dbReference type="EC" id="4.1.1.48"/>
    </reaction>
</comment>
<feature type="domain" description="Indole-3-glycerol phosphate synthase" evidence="10">
    <location>
        <begin position="5"/>
        <end position="257"/>
    </location>
</feature>
<proteinExistence type="inferred from homology"/>
<dbReference type="PANTHER" id="PTHR22854">
    <property type="entry name" value="TRYPTOPHAN BIOSYNTHESIS PROTEIN"/>
    <property type="match status" value="1"/>
</dbReference>
<dbReference type="CDD" id="cd00331">
    <property type="entry name" value="IGPS"/>
    <property type="match status" value="1"/>
</dbReference>
<reference evidence="11 12" key="1">
    <citation type="submission" date="2019-05" db="EMBL/GenBank/DDBJ databases">
        <title>Genome sequence of Cellulomonas hominis strain CS1.</title>
        <authorList>
            <person name="Belmont J."/>
            <person name="Maclea K.S."/>
        </authorList>
    </citation>
    <scope>NUCLEOTIDE SEQUENCE [LARGE SCALE GENOMIC DNA]</scope>
    <source>
        <strain evidence="11 12">CS1</strain>
    </source>
</reference>
<dbReference type="GO" id="GO:0000162">
    <property type="term" value="P:L-tryptophan biosynthetic process"/>
    <property type="evidence" value="ECO:0007669"/>
    <property type="project" value="UniProtKB-UniRule"/>
</dbReference>
<dbReference type="Gene3D" id="3.20.20.70">
    <property type="entry name" value="Aldolase class I"/>
    <property type="match status" value="1"/>
</dbReference>
<keyword evidence="4 9" id="KW-0028">Amino-acid biosynthesis</keyword>
<dbReference type="NCBIfam" id="NF001377">
    <property type="entry name" value="PRK00278.2-4"/>
    <property type="match status" value="1"/>
</dbReference>
<dbReference type="InterPro" id="IPR011060">
    <property type="entry name" value="RibuloseP-bd_barrel"/>
</dbReference>
<dbReference type="InterPro" id="IPR001468">
    <property type="entry name" value="Indole-3-GlycerolPSynthase_CS"/>
</dbReference>
<dbReference type="NCBIfam" id="NF001369">
    <property type="entry name" value="PRK00278.1-1"/>
    <property type="match status" value="1"/>
</dbReference>
<evidence type="ECO:0000256" key="1">
    <source>
        <dbReference type="ARBA" id="ARBA00001633"/>
    </source>
</evidence>
<evidence type="ECO:0000313" key="11">
    <source>
        <dbReference type="EMBL" id="TKR24319.1"/>
    </source>
</evidence>
<evidence type="ECO:0000256" key="5">
    <source>
        <dbReference type="ARBA" id="ARBA00022793"/>
    </source>
</evidence>
<keyword evidence="8 9" id="KW-0456">Lyase</keyword>
<keyword evidence="5 9" id="KW-0210">Decarboxylase</keyword>
<organism evidence="11 12">
    <name type="scientific">Cellulomonas hominis</name>
    <dbReference type="NCBI Taxonomy" id="156981"/>
    <lineage>
        <taxon>Bacteria</taxon>
        <taxon>Bacillati</taxon>
        <taxon>Actinomycetota</taxon>
        <taxon>Actinomycetes</taxon>
        <taxon>Micrococcales</taxon>
        <taxon>Cellulomonadaceae</taxon>
        <taxon>Cellulomonas</taxon>
    </lineage>
</organism>
<sequence length="271" mass="28510">MGTVLDDIVAGVREDLAVREAATPLAELKERAARVPGALDCVQRLRVEDAVTVIAEVKRSSPSKGALATITDPAALAAEYEKGGATVISVLTEQRKFNGSLADLDSVRAAVDIPVLRKDFVVTPYQVWEARAHGADLVLLIVAALEQTVLTSLVERVHSLGMTALVEVHDSEEVVRAVDAGARVIGVNARNLKTLEVDRGTFARVAPAIPADVVKVAESGVRGPHDVMDYARAGADAVLVGEALVTDDAPRQSVADLVAAGAHPSLRAVRQ</sequence>
<dbReference type="OrthoDB" id="9804217at2"/>
<dbReference type="GO" id="GO:0004425">
    <property type="term" value="F:indole-3-glycerol-phosphate synthase activity"/>
    <property type="evidence" value="ECO:0007669"/>
    <property type="project" value="UniProtKB-UniRule"/>
</dbReference>
<dbReference type="Pfam" id="PF00218">
    <property type="entry name" value="IGPS"/>
    <property type="match status" value="1"/>
</dbReference>
<dbReference type="InterPro" id="IPR045186">
    <property type="entry name" value="Indole-3-glycerol_P_synth"/>
</dbReference>
<dbReference type="PANTHER" id="PTHR22854:SF2">
    <property type="entry name" value="INDOLE-3-GLYCEROL-PHOSPHATE SYNTHASE"/>
    <property type="match status" value="1"/>
</dbReference>
<evidence type="ECO:0000256" key="7">
    <source>
        <dbReference type="ARBA" id="ARBA00023141"/>
    </source>
</evidence>
<name>A0A7Z8K008_9CELL</name>
<dbReference type="InterPro" id="IPR013785">
    <property type="entry name" value="Aldolase_TIM"/>
</dbReference>
<comment type="pathway">
    <text evidence="2 9">Amino-acid biosynthesis; L-tryptophan biosynthesis; L-tryptophan from chorismate: step 4/5.</text>
</comment>
<dbReference type="UniPathway" id="UPA00035">
    <property type="reaction ID" value="UER00043"/>
</dbReference>
<dbReference type="HAMAP" id="MF_00134_B">
    <property type="entry name" value="IGPS_B"/>
    <property type="match status" value="1"/>
</dbReference>
<dbReference type="FunFam" id="3.20.20.70:FF:000024">
    <property type="entry name" value="Indole-3-glycerol phosphate synthase"/>
    <property type="match status" value="1"/>
</dbReference>
<dbReference type="EC" id="4.1.1.48" evidence="9"/>